<evidence type="ECO:0000256" key="5">
    <source>
        <dbReference type="ARBA" id="ARBA00022756"/>
    </source>
</evidence>
<dbReference type="NCBIfam" id="TIGR00347">
    <property type="entry name" value="bioD"/>
    <property type="match status" value="1"/>
</dbReference>
<evidence type="ECO:0000256" key="6">
    <source>
        <dbReference type="ARBA" id="ARBA00022840"/>
    </source>
</evidence>
<dbReference type="GO" id="GO:0004141">
    <property type="term" value="F:dethiobiotin synthase activity"/>
    <property type="evidence" value="ECO:0007669"/>
    <property type="project" value="UniProtKB-UniRule"/>
</dbReference>
<evidence type="ECO:0000256" key="7">
    <source>
        <dbReference type="ARBA" id="ARBA00022842"/>
    </source>
</evidence>
<dbReference type="GO" id="GO:0000287">
    <property type="term" value="F:magnesium ion binding"/>
    <property type="evidence" value="ECO:0007669"/>
    <property type="project" value="InterPro"/>
</dbReference>
<sequence length="149" mass="16404">MHKSIFITATDTGVGKTTVSAAICKILKDKGINVAYFKPAETGCNPTPQDAYLLSQITGQPIEEVVLYTFKNPVAPYTATLLEGKDIDIKKIKSHYRYLTEKYDFLIVEGAGGLLVPIKKNYTYLDLIKDLNIPVLIVARASLGTINHT</sequence>
<keyword evidence="4" id="KW-0547">Nucleotide-binding</keyword>
<feature type="non-terminal residue" evidence="10">
    <location>
        <position position="149"/>
    </location>
</feature>
<evidence type="ECO:0000256" key="3">
    <source>
        <dbReference type="ARBA" id="ARBA00022723"/>
    </source>
</evidence>
<dbReference type="PANTHER" id="PTHR43210">
    <property type="entry name" value="DETHIOBIOTIN SYNTHETASE"/>
    <property type="match status" value="1"/>
</dbReference>
<dbReference type="InterPro" id="IPR004472">
    <property type="entry name" value="DTB_synth_BioD"/>
</dbReference>
<comment type="catalytic activity">
    <reaction evidence="8">
        <text>(7R,8S)-8-amino-7-(carboxyamino)nonanoate + ATP = (4R,5S)-dethiobiotin + ADP + phosphate + H(+)</text>
        <dbReference type="Rhea" id="RHEA:63684"/>
        <dbReference type="ChEBI" id="CHEBI:15378"/>
        <dbReference type="ChEBI" id="CHEBI:30616"/>
        <dbReference type="ChEBI" id="CHEBI:43474"/>
        <dbReference type="ChEBI" id="CHEBI:149470"/>
        <dbReference type="ChEBI" id="CHEBI:149473"/>
        <dbReference type="ChEBI" id="CHEBI:456216"/>
    </reaction>
</comment>
<dbReference type="GO" id="GO:0005829">
    <property type="term" value="C:cytosol"/>
    <property type="evidence" value="ECO:0007669"/>
    <property type="project" value="TreeGrafter"/>
</dbReference>
<dbReference type="SUPFAM" id="SSF52540">
    <property type="entry name" value="P-loop containing nucleoside triphosphate hydrolases"/>
    <property type="match status" value="1"/>
</dbReference>
<comment type="caution">
    <text evidence="10">The sequence shown here is derived from an EMBL/GenBank/DDBJ whole genome shotgun (WGS) entry which is preliminary data.</text>
</comment>
<dbReference type="HAMAP" id="MF_00336">
    <property type="entry name" value="BioD"/>
    <property type="match status" value="1"/>
</dbReference>
<dbReference type="InterPro" id="IPR027417">
    <property type="entry name" value="P-loop_NTPase"/>
</dbReference>
<evidence type="ECO:0000256" key="4">
    <source>
        <dbReference type="ARBA" id="ARBA00022741"/>
    </source>
</evidence>
<dbReference type="EMBL" id="DSFC01000165">
    <property type="protein sequence ID" value="HEV09340.1"/>
    <property type="molecule type" value="Genomic_DNA"/>
</dbReference>
<evidence type="ECO:0000256" key="8">
    <source>
        <dbReference type="ARBA" id="ARBA00047386"/>
    </source>
</evidence>
<evidence type="ECO:0000256" key="9">
    <source>
        <dbReference type="NCBIfam" id="TIGR00347"/>
    </source>
</evidence>
<gene>
    <name evidence="10" type="primary">bioD</name>
    <name evidence="10" type="ORF">ENO34_02945</name>
</gene>
<keyword evidence="6" id="KW-0067">ATP-binding</keyword>
<keyword evidence="2 10" id="KW-0436">Ligase</keyword>
<dbReference type="UniPathway" id="UPA00078"/>
<organism evidence="10">
    <name type="scientific">Sulfurihydrogenibium azorense</name>
    <dbReference type="NCBI Taxonomy" id="309806"/>
    <lineage>
        <taxon>Bacteria</taxon>
        <taxon>Pseudomonadati</taxon>
        <taxon>Aquificota</taxon>
        <taxon>Aquificia</taxon>
        <taxon>Aquificales</taxon>
        <taxon>Hydrogenothermaceae</taxon>
        <taxon>Sulfurihydrogenibium</taxon>
    </lineage>
</organism>
<dbReference type="EC" id="6.3.3.3" evidence="9"/>
<dbReference type="CDD" id="cd03109">
    <property type="entry name" value="DTBS"/>
    <property type="match status" value="1"/>
</dbReference>
<dbReference type="GO" id="GO:0005524">
    <property type="term" value="F:ATP binding"/>
    <property type="evidence" value="ECO:0007669"/>
    <property type="project" value="UniProtKB-KW"/>
</dbReference>
<keyword evidence="3" id="KW-0479">Metal-binding</keyword>
<dbReference type="PANTHER" id="PTHR43210:SF2">
    <property type="entry name" value="ATP-DEPENDENT DETHIOBIOTIN SYNTHETASE BIOD 2"/>
    <property type="match status" value="1"/>
</dbReference>
<keyword evidence="1" id="KW-0963">Cytoplasm</keyword>
<name>A0A831YAY2_9AQUI</name>
<reference evidence="10" key="1">
    <citation type="journal article" date="2020" name="mSystems">
        <title>Genome- and Community-Level Interaction Insights into Carbon Utilization and Element Cycling Functions of Hydrothermarchaeota in Hydrothermal Sediment.</title>
        <authorList>
            <person name="Zhou Z."/>
            <person name="Liu Y."/>
            <person name="Xu W."/>
            <person name="Pan J."/>
            <person name="Luo Z.H."/>
            <person name="Li M."/>
        </authorList>
    </citation>
    <scope>NUCLEOTIDE SEQUENCE [LARGE SCALE GENOMIC DNA]</scope>
    <source>
        <strain evidence="10">SpSt-1257</strain>
    </source>
</reference>
<proteinExistence type="inferred from homology"/>
<evidence type="ECO:0000256" key="2">
    <source>
        <dbReference type="ARBA" id="ARBA00022598"/>
    </source>
</evidence>
<protein>
    <recommendedName>
        <fullName evidence="9">Dethiobiotin synthase</fullName>
        <ecNumber evidence="9">6.3.3.3</ecNumber>
    </recommendedName>
</protein>
<keyword evidence="5" id="KW-0093">Biotin biosynthesis</keyword>
<evidence type="ECO:0000256" key="1">
    <source>
        <dbReference type="ARBA" id="ARBA00022490"/>
    </source>
</evidence>
<dbReference type="GO" id="GO:0009102">
    <property type="term" value="P:biotin biosynthetic process"/>
    <property type="evidence" value="ECO:0007669"/>
    <property type="project" value="UniProtKB-UniRule"/>
</dbReference>
<dbReference type="Proteomes" id="UP000885621">
    <property type="component" value="Unassembled WGS sequence"/>
</dbReference>
<dbReference type="Pfam" id="PF13500">
    <property type="entry name" value="AAA_26"/>
    <property type="match status" value="1"/>
</dbReference>
<keyword evidence="7" id="KW-0460">Magnesium</keyword>
<dbReference type="AlphaFoldDB" id="A0A831YAY2"/>
<evidence type="ECO:0000313" key="10">
    <source>
        <dbReference type="EMBL" id="HEV09340.1"/>
    </source>
</evidence>
<dbReference type="Gene3D" id="3.40.50.300">
    <property type="entry name" value="P-loop containing nucleotide triphosphate hydrolases"/>
    <property type="match status" value="1"/>
</dbReference>
<accession>A0A831YAY2</accession>